<reference evidence="1 2" key="1">
    <citation type="submission" date="2019-04" db="EMBL/GenBank/DDBJ databases">
        <title>Novel bacteriophages capable of disrupting biofilms from clinical strains of Aeromonas hydrophila with intrinsic antibiotic resistance.</title>
        <authorList>
            <person name="Kabwe M."/>
            <person name="Brown T.L."/>
            <person name="Speirs L."/>
            <person name="Ku H."/>
            <person name="Leach M."/>
            <person name="Chan H.T."/>
            <person name="Petrovski S."/>
            <person name="Lock P."/>
            <person name="Tucci J."/>
        </authorList>
    </citation>
    <scope>NUCLEOTIDE SEQUENCE [LARGE SCALE GENOMIC DNA]</scope>
</reference>
<keyword evidence="2" id="KW-1185">Reference proteome</keyword>
<evidence type="ECO:0000313" key="1">
    <source>
        <dbReference type="EMBL" id="QDH47091.1"/>
    </source>
</evidence>
<gene>
    <name evidence="1" type="ORF">LAh10_178</name>
</gene>
<dbReference type="EMBL" id="MK838116">
    <property type="protein sequence ID" value="QDH47091.1"/>
    <property type="molecule type" value="Genomic_DNA"/>
</dbReference>
<dbReference type="Pfam" id="PF24302">
    <property type="entry name" value="DUF7484"/>
    <property type="match status" value="1"/>
</dbReference>
<name>A0A514A1E3_9CAUD</name>
<dbReference type="Proteomes" id="UP000318420">
    <property type="component" value="Segment"/>
</dbReference>
<accession>A0A514A1E3</accession>
<organism evidence="1 2">
    <name type="scientific">Aeromonas phage LAh10</name>
    <dbReference type="NCBI Taxonomy" id="2591025"/>
    <lineage>
        <taxon>Viruses</taxon>
        <taxon>Duplodnaviria</taxon>
        <taxon>Heunggongvirae</taxon>
        <taxon>Uroviricota</taxon>
        <taxon>Caudoviricetes</taxon>
        <taxon>Chimalliviridae</taxon>
        <taxon>Ludhianavirus</taxon>
        <taxon>Ludhianavirus LAh10</taxon>
    </lineage>
</organism>
<proteinExistence type="predicted"/>
<sequence>MGLCRLTIFCIQLMTRGFNMNMVDFAIDNVVNGVNDISPYLLEIAFDNPNKGYGHSWGPINTEFSIEQGIREKVILKMVAPLLNVAGGETSTIDLSSAQVQNLEGGIVHVNVPDFLTGGRRILSVIEVYPGNLNSMISNGYNLVAGPQCGGGGSMGSAVNRMISALDDSNVQRTFTSFTMVGNNSFLIRDAGSALFNMLAKVILSYDEHFSIIPPKMYDQFAYLCVLATKAYIYRNCRRGMQEAVAKFGVSVNELQDDIQGYADAHNEFRMFFEDEIKKYLAYADPKGVADQIRMLVPRKR</sequence>
<dbReference type="InterPro" id="IPR055907">
    <property type="entry name" value="DUF7484"/>
</dbReference>
<protein>
    <submittedName>
        <fullName evidence="1">Uncharacterized protein</fullName>
    </submittedName>
</protein>
<evidence type="ECO:0000313" key="2">
    <source>
        <dbReference type="Proteomes" id="UP000318420"/>
    </source>
</evidence>